<dbReference type="PANTHER" id="PTHR34235">
    <property type="entry name" value="SLR1203 PROTEIN-RELATED"/>
    <property type="match status" value="1"/>
</dbReference>
<dbReference type="EMBL" id="NHSF01000062">
    <property type="protein sequence ID" value="MBK5931283.1"/>
    <property type="molecule type" value="Genomic_DNA"/>
</dbReference>
<sequence>MDLAKTVTSSQTTPYAHDFHAWTEQQAQLLRQGQWAEADMEHIAEELDTLGASERRELESRLKVLLLHLLKWQYQPDQRSSNWIGTIDEQRDQLDSLLRQSPSLRRLVSEYLDYAYPKARRGASRETGLTPTKFPDTCPYSAQDVLDSEFWPDSQ</sequence>
<reference evidence="1" key="1">
    <citation type="submission" date="2017-05" db="EMBL/GenBank/DDBJ databases">
        <authorList>
            <person name="Imhoff J.F."/>
            <person name="Rahn T."/>
            <person name="Kuenzel S."/>
            <person name="Neulinger S.C."/>
        </authorList>
    </citation>
    <scope>NUCLEOTIDE SEQUENCE</scope>
    <source>
        <strain evidence="1">DSM 4395</strain>
    </source>
</reference>
<evidence type="ECO:0000313" key="1">
    <source>
        <dbReference type="EMBL" id="MBK5931283.1"/>
    </source>
</evidence>
<dbReference type="Pfam" id="PF01724">
    <property type="entry name" value="DUF29"/>
    <property type="match status" value="1"/>
</dbReference>
<organism evidence="1 2">
    <name type="scientific">Halochromatium salexigens</name>
    <name type="common">Chromatium salexigens</name>
    <dbReference type="NCBI Taxonomy" id="49447"/>
    <lineage>
        <taxon>Bacteria</taxon>
        <taxon>Pseudomonadati</taxon>
        <taxon>Pseudomonadota</taxon>
        <taxon>Gammaproteobacteria</taxon>
        <taxon>Chromatiales</taxon>
        <taxon>Chromatiaceae</taxon>
        <taxon>Halochromatium</taxon>
    </lineage>
</organism>
<accession>A0AAJ0UHA4</accession>
<protein>
    <recommendedName>
        <fullName evidence="3">DUF29 domain-containing protein</fullName>
    </recommendedName>
</protein>
<dbReference type="Proteomes" id="UP001296967">
    <property type="component" value="Unassembled WGS sequence"/>
</dbReference>
<evidence type="ECO:0008006" key="3">
    <source>
        <dbReference type="Google" id="ProtNLM"/>
    </source>
</evidence>
<dbReference type="AlphaFoldDB" id="A0AAJ0UHA4"/>
<keyword evidence="2" id="KW-1185">Reference proteome</keyword>
<reference evidence="1" key="2">
    <citation type="journal article" date="2020" name="Microorganisms">
        <title>Osmotic Adaptation and Compatible Solute Biosynthesis of Phototrophic Bacteria as Revealed from Genome Analyses.</title>
        <authorList>
            <person name="Imhoff J.F."/>
            <person name="Rahn T."/>
            <person name="Kunzel S."/>
            <person name="Keller A."/>
            <person name="Neulinger S.C."/>
        </authorList>
    </citation>
    <scope>NUCLEOTIDE SEQUENCE</scope>
    <source>
        <strain evidence="1">DSM 4395</strain>
    </source>
</reference>
<dbReference type="InterPro" id="IPR002636">
    <property type="entry name" value="DUF29"/>
</dbReference>
<name>A0AAJ0UHA4_HALSE</name>
<evidence type="ECO:0000313" key="2">
    <source>
        <dbReference type="Proteomes" id="UP001296967"/>
    </source>
</evidence>
<dbReference type="RefSeq" id="WP_201246122.1">
    <property type="nucleotide sequence ID" value="NZ_NHSF01000062.1"/>
</dbReference>
<comment type="caution">
    <text evidence="1">The sequence shown here is derived from an EMBL/GenBank/DDBJ whole genome shotgun (WGS) entry which is preliminary data.</text>
</comment>
<proteinExistence type="predicted"/>
<gene>
    <name evidence="1" type="ORF">CCR82_12335</name>
</gene>
<dbReference type="Gene3D" id="1.20.1220.20">
    <property type="entry name" value="Uncharcterised protein PF01724"/>
    <property type="match status" value="1"/>
</dbReference>